<gene>
    <name evidence="1" type="ORF">FLL45_09150</name>
</gene>
<dbReference type="NCBIfam" id="TIGR02292">
    <property type="entry name" value="ygfB_yecA"/>
    <property type="match status" value="1"/>
</dbReference>
<sequence length="236" mass="26364">MSSFSIEALEACFSQPNISESFCSMHECLGLVAAVASSPDNIGANEWIEQIKRSPKTTLKFDNDEQLKEFTQNMVAWWQYCTTFFDHGHQLVLPNTITLDENQQANQSLIDFATGYLRGYSWLSATWQAVLPEEETEATRSLVVLNLILSRFINEEAVAKSEPEFYAQLPNLSECFKALPSLLSAVGMLGKDMAQNSSTESTEQKIESSINQLKNIGRNDPCPCGSGKKFKKCCLH</sequence>
<dbReference type="InterPro" id="IPR011978">
    <property type="entry name" value="YgfB-like"/>
</dbReference>
<accession>A0A545TEI1</accession>
<dbReference type="AlphaFoldDB" id="A0A545TEI1"/>
<evidence type="ECO:0000313" key="2">
    <source>
        <dbReference type="Proteomes" id="UP000317839"/>
    </source>
</evidence>
<evidence type="ECO:0000313" key="1">
    <source>
        <dbReference type="EMBL" id="TQV75628.1"/>
    </source>
</evidence>
<keyword evidence="2" id="KW-1185">Reference proteome</keyword>
<dbReference type="InterPro" id="IPR036255">
    <property type="entry name" value="YgfB-like_sf"/>
</dbReference>
<dbReference type="Pfam" id="PF02810">
    <property type="entry name" value="SEC-C"/>
    <property type="match status" value="1"/>
</dbReference>
<dbReference type="Proteomes" id="UP000317839">
    <property type="component" value="Unassembled WGS sequence"/>
</dbReference>
<dbReference type="EMBL" id="VIKR01000002">
    <property type="protein sequence ID" value="TQV75628.1"/>
    <property type="molecule type" value="Genomic_DNA"/>
</dbReference>
<dbReference type="InterPro" id="IPR004027">
    <property type="entry name" value="SEC_C_motif"/>
</dbReference>
<dbReference type="RefSeq" id="WP_142942244.1">
    <property type="nucleotide sequence ID" value="NZ_VIKR01000002.1"/>
</dbReference>
<organism evidence="1 2">
    <name type="scientific">Aliikangiella marina</name>
    <dbReference type="NCBI Taxonomy" id="1712262"/>
    <lineage>
        <taxon>Bacteria</taxon>
        <taxon>Pseudomonadati</taxon>
        <taxon>Pseudomonadota</taxon>
        <taxon>Gammaproteobacteria</taxon>
        <taxon>Oceanospirillales</taxon>
        <taxon>Pleioneaceae</taxon>
        <taxon>Aliikangiella</taxon>
    </lineage>
</organism>
<dbReference type="Pfam" id="PF03695">
    <property type="entry name" value="UPF0149"/>
    <property type="match status" value="1"/>
</dbReference>
<proteinExistence type="predicted"/>
<dbReference type="SUPFAM" id="SSF103642">
    <property type="entry name" value="Sec-C motif"/>
    <property type="match status" value="1"/>
</dbReference>
<protein>
    <submittedName>
        <fullName evidence="1">UPF0149 family protein</fullName>
    </submittedName>
</protein>
<dbReference type="Gene3D" id="3.10.450.50">
    <property type="match status" value="1"/>
</dbReference>
<comment type="caution">
    <text evidence="1">The sequence shown here is derived from an EMBL/GenBank/DDBJ whole genome shotgun (WGS) entry which is preliminary data.</text>
</comment>
<dbReference type="OrthoDB" id="570299at2"/>
<dbReference type="SUPFAM" id="SSF101327">
    <property type="entry name" value="YgfB-like"/>
    <property type="match status" value="1"/>
</dbReference>
<name>A0A545TEI1_9GAMM</name>
<reference evidence="1 2" key="1">
    <citation type="submission" date="2019-06" db="EMBL/GenBank/DDBJ databases">
        <title>Draft genome of Aliikangiella marina GYP-15.</title>
        <authorList>
            <person name="Wang G."/>
        </authorList>
    </citation>
    <scope>NUCLEOTIDE SEQUENCE [LARGE SCALE GENOMIC DNA]</scope>
    <source>
        <strain evidence="1 2">GYP-15</strain>
    </source>
</reference>